<dbReference type="Proteomes" id="UP001601444">
    <property type="component" value="Unassembled WGS sequence"/>
</dbReference>
<comment type="caution">
    <text evidence="1">The sequence shown here is derived from an EMBL/GenBank/DDBJ whole genome shotgun (WGS) entry which is preliminary data.</text>
</comment>
<name>A0ABW6PI92_9NOCA</name>
<evidence type="ECO:0000313" key="1">
    <source>
        <dbReference type="EMBL" id="MFF0542040.1"/>
    </source>
</evidence>
<keyword evidence="2" id="KW-1185">Reference proteome</keyword>
<gene>
    <name evidence="1" type="ORF">ACFYTF_04310</name>
</gene>
<evidence type="ECO:0000313" key="2">
    <source>
        <dbReference type="Proteomes" id="UP001601444"/>
    </source>
</evidence>
<protein>
    <submittedName>
        <fullName evidence="1">Uncharacterized protein</fullName>
    </submittedName>
</protein>
<dbReference type="RefSeq" id="WP_387699066.1">
    <property type="nucleotide sequence ID" value="NZ_JBIAMX010000002.1"/>
</dbReference>
<dbReference type="EMBL" id="JBIAMX010000002">
    <property type="protein sequence ID" value="MFF0542040.1"/>
    <property type="molecule type" value="Genomic_DNA"/>
</dbReference>
<sequence length="96" mass="10360">MRTGIARDGEIQRRWTTDAETLSDIKTKLQRLDDEVARAGLIMDNTGRISKTSDNPQGGVSIVDLEREAETVIALATALESTAIATFKAVAEGTLI</sequence>
<organism evidence="1 2">
    <name type="scientific">Nocardia thailandica</name>
    <dbReference type="NCBI Taxonomy" id="257275"/>
    <lineage>
        <taxon>Bacteria</taxon>
        <taxon>Bacillati</taxon>
        <taxon>Actinomycetota</taxon>
        <taxon>Actinomycetes</taxon>
        <taxon>Mycobacteriales</taxon>
        <taxon>Nocardiaceae</taxon>
        <taxon>Nocardia</taxon>
    </lineage>
</organism>
<reference evidence="1 2" key="1">
    <citation type="submission" date="2024-10" db="EMBL/GenBank/DDBJ databases">
        <title>The Natural Products Discovery Center: Release of the First 8490 Sequenced Strains for Exploring Actinobacteria Biosynthetic Diversity.</title>
        <authorList>
            <person name="Kalkreuter E."/>
            <person name="Kautsar S.A."/>
            <person name="Yang D."/>
            <person name="Bader C.D."/>
            <person name="Teijaro C.N."/>
            <person name="Fluegel L."/>
            <person name="Davis C.M."/>
            <person name="Simpson J.R."/>
            <person name="Lauterbach L."/>
            <person name="Steele A.D."/>
            <person name="Gui C."/>
            <person name="Meng S."/>
            <person name="Li G."/>
            <person name="Viehrig K."/>
            <person name="Ye F."/>
            <person name="Su P."/>
            <person name="Kiefer A.F."/>
            <person name="Nichols A."/>
            <person name="Cepeda A.J."/>
            <person name="Yan W."/>
            <person name="Fan B."/>
            <person name="Jiang Y."/>
            <person name="Adhikari A."/>
            <person name="Zheng C.-J."/>
            <person name="Schuster L."/>
            <person name="Cowan T.M."/>
            <person name="Smanski M.J."/>
            <person name="Chevrette M.G."/>
            <person name="De Carvalho L.P.S."/>
            <person name="Shen B."/>
        </authorList>
    </citation>
    <scope>NUCLEOTIDE SEQUENCE [LARGE SCALE GENOMIC DNA]</scope>
    <source>
        <strain evidence="1 2">NPDC004045</strain>
    </source>
</reference>
<proteinExistence type="predicted"/>
<accession>A0ABW6PI92</accession>